<feature type="non-terminal residue" evidence="1">
    <location>
        <position position="125"/>
    </location>
</feature>
<proteinExistence type="predicted"/>
<keyword evidence="2" id="KW-1185">Reference proteome</keyword>
<reference evidence="1" key="1">
    <citation type="journal article" date="2022" name="IScience">
        <title>Evolution of zygomycete secretomes and the origins of terrestrial fungal ecologies.</title>
        <authorList>
            <person name="Chang Y."/>
            <person name="Wang Y."/>
            <person name="Mondo S."/>
            <person name="Ahrendt S."/>
            <person name="Andreopoulos W."/>
            <person name="Barry K."/>
            <person name="Beard J."/>
            <person name="Benny G.L."/>
            <person name="Blankenship S."/>
            <person name="Bonito G."/>
            <person name="Cuomo C."/>
            <person name="Desiro A."/>
            <person name="Gervers K.A."/>
            <person name="Hundley H."/>
            <person name="Kuo A."/>
            <person name="LaButti K."/>
            <person name="Lang B.F."/>
            <person name="Lipzen A."/>
            <person name="O'Donnell K."/>
            <person name="Pangilinan J."/>
            <person name="Reynolds N."/>
            <person name="Sandor L."/>
            <person name="Smith M.E."/>
            <person name="Tsang A."/>
            <person name="Grigoriev I.V."/>
            <person name="Stajich J.E."/>
            <person name="Spatafora J.W."/>
        </authorList>
    </citation>
    <scope>NUCLEOTIDE SEQUENCE</scope>
    <source>
        <strain evidence="1">RSA 2281</strain>
    </source>
</reference>
<dbReference type="AlphaFoldDB" id="A0AAD5K336"/>
<accession>A0AAD5K336</accession>
<reference evidence="1" key="2">
    <citation type="submission" date="2023-02" db="EMBL/GenBank/DDBJ databases">
        <authorList>
            <consortium name="DOE Joint Genome Institute"/>
            <person name="Mondo S.J."/>
            <person name="Chang Y."/>
            <person name="Wang Y."/>
            <person name="Ahrendt S."/>
            <person name="Andreopoulos W."/>
            <person name="Barry K."/>
            <person name="Beard J."/>
            <person name="Benny G.L."/>
            <person name="Blankenship S."/>
            <person name="Bonito G."/>
            <person name="Cuomo C."/>
            <person name="Desiro A."/>
            <person name="Gervers K.A."/>
            <person name="Hundley H."/>
            <person name="Kuo A."/>
            <person name="LaButti K."/>
            <person name="Lang B.F."/>
            <person name="Lipzen A."/>
            <person name="O'Donnell K."/>
            <person name="Pangilinan J."/>
            <person name="Reynolds N."/>
            <person name="Sandor L."/>
            <person name="Smith M.W."/>
            <person name="Tsang A."/>
            <person name="Grigoriev I.V."/>
            <person name="Stajich J.E."/>
            <person name="Spatafora J.W."/>
        </authorList>
    </citation>
    <scope>NUCLEOTIDE SEQUENCE</scope>
    <source>
        <strain evidence="1">RSA 2281</strain>
    </source>
</reference>
<name>A0AAD5K336_9FUNG</name>
<dbReference type="Proteomes" id="UP001209540">
    <property type="component" value="Unassembled WGS sequence"/>
</dbReference>
<sequence length="125" mass="14551">LKNIYLRIFEHVIHKSHTLSNKYLKECTELSLIIKTWSFIFKEYSGYNDRLFIQWGDSISSACKIAGLNLKLDLKIYCNDKLKLVLATKCHLNGFIESLETSKEKDICDMKFPIVQLMETSCHIS</sequence>
<protein>
    <submittedName>
        <fullName evidence="1">Uncharacterized protein</fullName>
    </submittedName>
</protein>
<feature type="non-terminal residue" evidence="1">
    <location>
        <position position="1"/>
    </location>
</feature>
<organism evidence="1 2">
    <name type="scientific">Phascolomyces articulosus</name>
    <dbReference type="NCBI Taxonomy" id="60185"/>
    <lineage>
        <taxon>Eukaryota</taxon>
        <taxon>Fungi</taxon>
        <taxon>Fungi incertae sedis</taxon>
        <taxon>Mucoromycota</taxon>
        <taxon>Mucoromycotina</taxon>
        <taxon>Mucoromycetes</taxon>
        <taxon>Mucorales</taxon>
        <taxon>Lichtheimiaceae</taxon>
        <taxon>Phascolomyces</taxon>
    </lineage>
</organism>
<evidence type="ECO:0000313" key="2">
    <source>
        <dbReference type="Proteomes" id="UP001209540"/>
    </source>
</evidence>
<gene>
    <name evidence="1" type="ORF">BDA99DRAFT_428003</name>
</gene>
<comment type="caution">
    <text evidence="1">The sequence shown here is derived from an EMBL/GenBank/DDBJ whole genome shotgun (WGS) entry which is preliminary data.</text>
</comment>
<evidence type="ECO:0000313" key="1">
    <source>
        <dbReference type="EMBL" id="KAI9251868.1"/>
    </source>
</evidence>
<dbReference type="EMBL" id="JAIXMP010000029">
    <property type="protein sequence ID" value="KAI9251868.1"/>
    <property type="molecule type" value="Genomic_DNA"/>
</dbReference>